<dbReference type="GO" id="GO:0032259">
    <property type="term" value="P:methylation"/>
    <property type="evidence" value="ECO:0007669"/>
    <property type="project" value="UniProtKB-KW"/>
</dbReference>
<gene>
    <name evidence="3" type="ORF">D8771_17760</name>
</gene>
<dbReference type="GO" id="GO:0035243">
    <property type="term" value="F:protein-arginine omega-N symmetric methyltransferase activity"/>
    <property type="evidence" value="ECO:0007669"/>
    <property type="project" value="TreeGrafter"/>
</dbReference>
<dbReference type="Proteomes" id="UP000298111">
    <property type="component" value="Unassembled WGS sequence"/>
</dbReference>
<dbReference type="RefSeq" id="WP_033229954.1">
    <property type="nucleotide sequence ID" value="NZ_BBQG01000015.1"/>
</dbReference>
<evidence type="ECO:0000256" key="1">
    <source>
        <dbReference type="ARBA" id="ARBA00022603"/>
    </source>
</evidence>
<dbReference type="Pfam" id="PF02636">
    <property type="entry name" value="Methyltransf_28"/>
    <property type="match status" value="1"/>
</dbReference>
<dbReference type="GeneID" id="75182140"/>
<comment type="caution">
    <text evidence="3">The sequence shown here is derived from an EMBL/GenBank/DDBJ whole genome shotgun (WGS) entry which is preliminary data.</text>
</comment>
<accession>A0A8H1LDZ2</accession>
<dbReference type="AlphaFoldDB" id="A0A8H1LDZ2"/>
<sequence length="337" mass="35236">MLPELSRWRAATEEALYGPRGFYTRHAPQAHFRTSVHASPLFAEAVTRLLLRLDEALGRPRRLDLVDVGAGGGELLAGVLAALGDREAAGADVRARLRPLAVERRARPAGLDPAVGWQDRLPAPGTVTGLLFANEWLDNVPLDIAENDEHGTPRILLVAPDGTEHPGPVPTGSDAAWLDRWWPLTGAGPGARAEIGHPRDTAWAQAAAALHRGVAVAVDYAHTRDTRPPFGTLAGHRAGRPCAPVPDGSCDVTAHVALDSVADAAPGTTRLLTQRAALQALGITGRRPALSLAGSDPAAYVRGLSAAGEAAELLDAGGLGGFGWLVTERDCPAPFPG</sequence>
<proteinExistence type="predicted"/>
<dbReference type="SUPFAM" id="SSF53335">
    <property type="entry name" value="S-adenosyl-L-methionine-dependent methyltransferases"/>
    <property type="match status" value="1"/>
</dbReference>
<evidence type="ECO:0000313" key="3">
    <source>
        <dbReference type="EMBL" id="TGG81973.1"/>
    </source>
</evidence>
<keyword evidence="1" id="KW-0489">Methyltransferase</keyword>
<dbReference type="InterPro" id="IPR038375">
    <property type="entry name" value="NDUFAF7_sf"/>
</dbReference>
<name>A0A8H1LDZ2_9ACTN</name>
<dbReference type="PANTHER" id="PTHR12049:SF7">
    <property type="entry name" value="PROTEIN ARGININE METHYLTRANSFERASE NDUFAF7, MITOCHONDRIAL"/>
    <property type="match status" value="1"/>
</dbReference>
<dbReference type="InterPro" id="IPR003788">
    <property type="entry name" value="NDUFAF7"/>
</dbReference>
<dbReference type="PANTHER" id="PTHR12049">
    <property type="entry name" value="PROTEIN ARGININE METHYLTRANSFERASE NDUFAF7, MITOCHONDRIAL"/>
    <property type="match status" value="1"/>
</dbReference>
<dbReference type="EMBL" id="RCIY01000063">
    <property type="protein sequence ID" value="TGG81973.1"/>
    <property type="molecule type" value="Genomic_DNA"/>
</dbReference>
<organism evidence="3 4">
    <name type="scientific">Streptomyces albus</name>
    <dbReference type="NCBI Taxonomy" id="1888"/>
    <lineage>
        <taxon>Bacteria</taxon>
        <taxon>Bacillati</taxon>
        <taxon>Actinomycetota</taxon>
        <taxon>Actinomycetes</taxon>
        <taxon>Kitasatosporales</taxon>
        <taxon>Streptomycetaceae</taxon>
        <taxon>Streptomyces</taxon>
    </lineage>
</organism>
<protein>
    <recommendedName>
        <fullName evidence="5">SAM-dependent methyltransferase</fullName>
    </recommendedName>
</protein>
<dbReference type="Gene3D" id="3.40.50.12710">
    <property type="match status" value="1"/>
</dbReference>
<evidence type="ECO:0000256" key="2">
    <source>
        <dbReference type="ARBA" id="ARBA00022679"/>
    </source>
</evidence>
<evidence type="ECO:0000313" key="4">
    <source>
        <dbReference type="Proteomes" id="UP000298111"/>
    </source>
</evidence>
<evidence type="ECO:0008006" key="5">
    <source>
        <dbReference type="Google" id="ProtNLM"/>
    </source>
</evidence>
<keyword evidence="2" id="KW-0808">Transferase</keyword>
<dbReference type="InterPro" id="IPR029063">
    <property type="entry name" value="SAM-dependent_MTases_sf"/>
</dbReference>
<reference evidence="3 4" key="1">
    <citation type="submission" date="2018-10" db="EMBL/GenBank/DDBJ databases">
        <title>Isolation of pseudouridimycin from Streptomyces albus DSM 40763.</title>
        <authorList>
            <person name="Rosenqvist P."/>
            <person name="Metsae-Ketelae M."/>
            <person name="Virta P."/>
        </authorList>
    </citation>
    <scope>NUCLEOTIDE SEQUENCE [LARGE SCALE GENOMIC DNA]</scope>
    <source>
        <strain evidence="3 4">DSM 40763</strain>
    </source>
</reference>